<dbReference type="Proteomes" id="UP000319771">
    <property type="component" value="Unassembled WGS sequence"/>
</dbReference>
<proteinExistence type="predicted"/>
<dbReference type="EMBL" id="VBPB01000369">
    <property type="protein sequence ID" value="TMQ68844.1"/>
    <property type="molecule type" value="Genomic_DNA"/>
</dbReference>
<comment type="caution">
    <text evidence="2">The sequence shown here is derived from an EMBL/GenBank/DDBJ whole genome shotgun (WGS) entry which is preliminary data.</text>
</comment>
<reference evidence="2 3" key="1">
    <citation type="journal article" date="2019" name="Nat. Microbiol.">
        <title>Mediterranean grassland soil C-N compound turnover is dependent on rainfall and depth, and is mediated by genomically divergent microorganisms.</title>
        <authorList>
            <person name="Diamond S."/>
            <person name="Andeer P.F."/>
            <person name="Li Z."/>
            <person name="Crits-Christoph A."/>
            <person name="Burstein D."/>
            <person name="Anantharaman K."/>
            <person name="Lane K.R."/>
            <person name="Thomas B.C."/>
            <person name="Pan C."/>
            <person name="Northen T.R."/>
            <person name="Banfield J.F."/>
        </authorList>
    </citation>
    <scope>NUCLEOTIDE SEQUENCE [LARGE SCALE GENOMIC DNA]</scope>
    <source>
        <strain evidence="2">WS_11</strain>
    </source>
</reference>
<dbReference type="AlphaFoldDB" id="A0A538TYW3"/>
<sequence>MRRRAARPASRASIACPDESIVADSARTRSQSPPASLQRPEAIQARPISMRAHSVWAVSARRIAIASARRTQRSARAVRPVMR</sequence>
<evidence type="ECO:0000313" key="3">
    <source>
        <dbReference type="Proteomes" id="UP000319771"/>
    </source>
</evidence>
<gene>
    <name evidence="2" type="ORF">E6K81_16205</name>
</gene>
<name>A0A538TYW3_UNCEI</name>
<evidence type="ECO:0000313" key="2">
    <source>
        <dbReference type="EMBL" id="TMQ68844.1"/>
    </source>
</evidence>
<protein>
    <submittedName>
        <fullName evidence="2">Uncharacterized protein</fullName>
    </submittedName>
</protein>
<accession>A0A538TYW3</accession>
<feature type="region of interest" description="Disordered" evidence="1">
    <location>
        <begin position="1"/>
        <end position="40"/>
    </location>
</feature>
<evidence type="ECO:0000256" key="1">
    <source>
        <dbReference type="SAM" id="MobiDB-lite"/>
    </source>
</evidence>
<organism evidence="2 3">
    <name type="scientific">Eiseniibacteriota bacterium</name>
    <dbReference type="NCBI Taxonomy" id="2212470"/>
    <lineage>
        <taxon>Bacteria</taxon>
        <taxon>Candidatus Eiseniibacteriota</taxon>
    </lineage>
</organism>